<accession>A0ACB9MD04</accession>
<keyword evidence="2" id="KW-1185">Reference proteome</keyword>
<dbReference type="Proteomes" id="UP001057402">
    <property type="component" value="Chromosome 10"/>
</dbReference>
<gene>
    <name evidence="1" type="ORF">MLD38_034206</name>
</gene>
<proteinExistence type="predicted"/>
<name>A0ACB9MD04_9MYRT</name>
<comment type="caution">
    <text evidence="1">The sequence shown here is derived from an EMBL/GenBank/DDBJ whole genome shotgun (WGS) entry which is preliminary data.</text>
</comment>
<dbReference type="EMBL" id="CM042889">
    <property type="protein sequence ID" value="KAI4320761.1"/>
    <property type="molecule type" value="Genomic_DNA"/>
</dbReference>
<sequence>MLVLTAGTVVWKVRIRRGLKTWEYGADLPSFSFPAIAAATDNFSDVNFIGEGGFGSVYKGHLSTNREVAVKRLSKNSGQGLEEFTNEVILISRLQHKNLVGLVGCCIEKTERMLIYEYMPNKSLDYFIFDRVGRCSLTWERRYSIVCGIARGLVYLHHDSKLPVVHRDLKASNILLDGDLNPKISDFGLARIFTGNDKAKTTRRIIGSHGYMSPEYASEGEFSTKSDVYSFGVLLLEIVSGRRNVGFRHPDHQHNLLGHVWLLWLAGRVLELVDEPGMELSEPQAERCIHVGLLCVQKLPVDRPSMEAAVVMLANEGAELPQPKQPGFFQEQTVSGAKECYPHTCAVATMTLPQGR</sequence>
<organism evidence="1 2">
    <name type="scientific">Melastoma candidum</name>
    <dbReference type="NCBI Taxonomy" id="119954"/>
    <lineage>
        <taxon>Eukaryota</taxon>
        <taxon>Viridiplantae</taxon>
        <taxon>Streptophyta</taxon>
        <taxon>Embryophyta</taxon>
        <taxon>Tracheophyta</taxon>
        <taxon>Spermatophyta</taxon>
        <taxon>Magnoliopsida</taxon>
        <taxon>eudicotyledons</taxon>
        <taxon>Gunneridae</taxon>
        <taxon>Pentapetalae</taxon>
        <taxon>rosids</taxon>
        <taxon>malvids</taxon>
        <taxon>Myrtales</taxon>
        <taxon>Melastomataceae</taxon>
        <taxon>Melastomatoideae</taxon>
        <taxon>Melastomateae</taxon>
        <taxon>Melastoma</taxon>
    </lineage>
</organism>
<protein>
    <submittedName>
        <fullName evidence="1">Uncharacterized protein</fullName>
    </submittedName>
</protein>
<reference evidence="2" key="1">
    <citation type="journal article" date="2023" name="Front. Plant Sci.">
        <title>Chromosomal-level genome assembly of Melastoma candidum provides insights into trichome evolution.</title>
        <authorList>
            <person name="Zhong Y."/>
            <person name="Wu W."/>
            <person name="Sun C."/>
            <person name="Zou P."/>
            <person name="Liu Y."/>
            <person name="Dai S."/>
            <person name="Zhou R."/>
        </authorList>
    </citation>
    <scope>NUCLEOTIDE SEQUENCE [LARGE SCALE GENOMIC DNA]</scope>
</reference>
<evidence type="ECO:0000313" key="1">
    <source>
        <dbReference type="EMBL" id="KAI4320761.1"/>
    </source>
</evidence>
<evidence type="ECO:0000313" key="2">
    <source>
        <dbReference type="Proteomes" id="UP001057402"/>
    </source>
</evidence>